<keyword evidence="2" id="KW-0496">Mitochondrion</keyword>
<evidence type="ECO:0000313" key="3">
    <source>
        <dbReference type="Proteomes" id="UP000039324"/>
    </source>
</evidence>
<dbReference type="EMBL" id="OVEO01000003">
    <property type="protein sequence ID" value="SPQ94723.1"/>
    <property type="molecule type" value="Genomic_DNA"/>
</dbReference>
<keyword evidence="3" id="KW-1185">Reference proteome</keyword>
<dbReference type="Proteomes" id="UP000039324">
    <property type="component" value="Unassembled WGS sequence"/>
</dbReference>
<dbReference type="EMBL" id="CDSF01000133">
    <property type="protein sequence ID" value="CEP02589.1"/>
    <property type="molecule type" value="Genomic_DNA"/>
</dbReference>
<dbReference type="Gene3D" id="1.25.40.10">
    <property type="entry name" value="Tetratricopeptide repeat domain"/>
    <property type="match status" value="1"/>
</dbReference>
<gene>
    <name evidence="1" type="ORF">PBRA_002556</name>
    <name evidence="2" type="ORF">PLBR_LOCUS1938</name>
</gene>
<reference evidence="2 4" key="2">
    <citation type="submission" date="2018-03" db="EMBL/GenBank/DDBJ databases">
        <authorList>
            <person name="Fogelqvist J."/>
        </authorList>
    </citation>
    <scope>NUCLEOTIDE SEQUENCE [LARGE SCALE GENOMIC DNA]</scope>
</reference>
<dbReference type="InterPro" id="IPR011990">
    <property type="entry name" value="TPR-like_helical_dom_sf"/>
</dbReference>
<dbReference type="AlphaFoldDB" id="A0A0G4J5C3"/>
<name>A0A0G4J5C3_PLABS</name>
<dbReference type="SUPFAM" id="SSF48452">
    <property type="entry name" value="TPR-like"/>
    <property type="match status" value="1"/>
</dbReference>
<protein>
    <submittedName>
        <fullName evidence="1">Uncharacterized protein</fullName>
    </submittedName>
</protein>
<dbReference type="Proteomes" id="UP000290189">
    <property type="component" value="Unassembled WGS sequence"/>
</dbReference>
<dbReference type="OrthoDB" id="64915at2759"/>
<evidence type="ECO:0000313" key="2">
    <source>
        <dbReference type="EMBL" id="SPQ94723.1"/>
    </source>
</evidence>
<reference evidence="1 3" key="1">
    <citation type="submission" date="2015-02" db="EMBL/GenBank/DDBJ databases">
        <authorList>
            <person name="Chooi Y.-H."/>
        </authorList>
    </citation>
    <scope>NUCLEOTIDE SEQUENCE [LARGE SCALE GENOMIC DNA]</scope>
    <source>
        <strain evidence="1">E3</strain>
    </source>
</reference>
<evidence type="ECO:0000313" key="1">
    <source>
        <dbReference type="EMBL" id="CEP02589.1"/>
    </source>
</evidence>
<organism evidence="1 3">
    <name type="scientific">Plasmodiophora brassicae</name>
    <name type="common">Clubroot disease agent</name>
    <dbReference type="NCBI Taxonomy" id="37360"/>
    <lineage>
        <taxon>Eukaryota</taxon>
        <taxon>Sar</taxon>
        <taxon>Rhizaria</taxon>
        <taxon>Endomyxa</taxon>
        <taxon>Phytomyxea</taxon>
        <taxon>Plasmodiophorida</taxon>
        <taxon>Plasmodiophoridae</taxon>
        <taxon>Plasmodiophora</taxon>
    </lineage>
</organism>
<accession>A0A0G4J5C3</accession>
<proteinExistence type="predicted"/>
<sequence>MVAVGARSVRLSHSIWWRLGAHRRRHGAALASQCGRTIAAFAAEQKGEGVLNILVLDCGLGEFAYLVIRSFRECRAKIPCPVRFILSDPSLANVNRCRDNVRFRTDPDVEFAVFDVEVDDSLTLLTSNSQFKPSKHAMFIVAESVFLDRLRHDVLRFASDGGLEEGVLTLSSPRSNEPDCHDPSLRQRLRVSFAYKRVPAERSRHYYTGLQAPLNDVIAPFKEANSVNTPICVPVGAADAIANLLAISDRLLVFTVDDCFSVVHAQSGDGMNSLDSVFRMVGGSTLRTKMSPNAALTSFNCEFASAKTSFHGVVGDGMPVHISGSLELESAVRLLEMSEFDTEVFRTLHDKIETDRVSGALRRRLSVALMNVADRVYLTNDDIIVTIGRLLMSLRMFDEASDVLKLATKMWPGVSAPALVTYASCLHKRGLTDDALVVVNRVLDRHPEHENARELKMALVASRPVTTLSAH</sequence>
<evidence type="ECO:0000313" key="4">
    <source>
        <dbReference type="Proteomes" id="UP000290189"/>
    </source>
</evidence>
<geneLocation type="mitochondrion" evidence="2"/>
<dbReference type="STRING" id="37360.A0A0G4J5C3"/>